<dbReference type="EMBL" id="CP036287">
    <property type="protein sequence ID" value="QDU65728.1"/>
    <property type="molecule type" value="Genomic_DNA"/>
</dbReference>
<dbReference type="KEGG" id="pbap:Pla133_07940"/>
<evidence type="ECO:0000313" key="2">
    <source>
        <dbReference type="EMBL" id="QDU65728.1"/>
    </source>
</evidence>
<organism evidence="2 3">
    <name type="scientific">Engelhardtia mirabilis</name>
    <dbReference type="NCBI Taxonomy" id="2528011"/>
    <lineage>
        <taxon>Bacteria</taxon>
        <taxon>Pseudomonadati</taxon>
        <taxon>Planctomycetota</taxon>
        <taxon>Planctomycetia</taxon>
        <taxon>Planctomycetia incertae sedis</taxon>
        <taxon>Engelhardtia</taxon>
    </lineage>
</organism>
<feature type="signal peptide" evidence="1">
    <location>
        <begin position="1"/>
        <end position="21"/>
    </location>
</feature>
<dbReference type="AlphaFoldDB" id="A0A518BFH3"/>
<accession>A0A518BFH3</accession>
<evidence type="ECO:0000313" key="3">
    <source>
        <dbReference type="Proteomes" id="UP000316921"/>
    </source>
</evidence>
<keyword evidence="3" id="KW-1185">Reference proteome</keyword>
<evidence type="ECO:0000256" key="1">
    <source>
        <dbReference type="SAM" id="SignalP"/>
    </source>
</evidence>
<proteinExistence type="predicted"/>
<name>A0A518BFH3_9BACT</name>
<protein>
    <recommendedName>
        <fullName evidence="4">Cortical protein marker for cell polarity</fullName>
    </recommendedName>
</protein>
<gene>
    <name evidence="2" type="ORF">Pla133_07940</name>
</gene>
<feature type="chain" id="PRO_5022074326" description="Cortical protein marker for cell polarity" evidence="1">
    <location>
        <begin position="22"/>
        <end position="657"/>
    </location>
</feature>
<dbReference type="RefSeq" id="WP_145062606.1">
    <property type="nucleotide sequence ID" value="NZ_CP036287.1"/>
</dbReference>
<dbReference type="Proteomes" id="UP000316921">
    <property type="component" value="Chromosome"/>
</dbReference>
<evidence type="ECO:0008006" key="4">
    <source>
        <dbReference type="Google" id="ProtNLM"/>
    </source>
</evidence>
<sequence precursor="true">MQRLRQLAPGLAAGLALLAWAAPAPAQWSPAAYNPAAPILTGGFQVVHDDGGDLLAFSAFAQGWNKIGPSGSTILGVGDWTTLFRTPSGQVLGYSARLDRTMPAPAAGPLVLVAVEDDVALVIEQTAAGLVAHGYSAQTGTWASTPLAVAAVGAGNVATSRFVLGIRDAGNLLGFAARRGAWVAQPVANSAPPSADGNVLAADVSAAGAPRVAAFSGALGAWTLSPPRHAASVTTLDHNVLHFTTPGPGVANVRDVGYSAYTGAFVTNPVVRLAMAPVTLSTGDNLLYVEEGAAVNGQQAFGARPGLWATAAPAFGLLGMGEDSLVLHDGGGQLRGFSGLSQGVFVPQVLAVAGPVYMGPADHLSAVLDGSDLRMFSPAQSAWAPPAPVATTASIVIDDAVAAIVDSSALGVQLGYATRHNTWVSAATGPIVSTNSAGSVIALQDAGGGVWLFEEGCNRFDGPHLAGAGASVSSSRNLTVLNGGSLSCFSVQRESVDPVPAAVPLPPAVGPLQDENVACFVDAGAAELWAFGSTAPIHARNQWPRGTEFQTFGPAPVFAADFFVSMRTPAAVQNWLLWSLLHACPGFAALPAPSPLACVGAPTFVGPLGATPASGSVELGFNLVGGPANLQVWLQGLQLDPAGTPLLTAGCAPAWIF</sequence>
<reference evidence="2 3" key="1">
    <citation type="submission" date="2019-02" db="EMBL/GenBank/DDBJ databases">
        <title>Deep-cultivation of Planctomycetes and their phenomic and genomic characterization uncovers novel biology.</title>
        <authorList>
            <person name="Wiegand S."/>
            <person name="Jogler M."/>
            <person name="Boedeker C."/>
            <person name="Pinto D."/>
            <person name="Vollmers J."/>
            <person name="Rivas-Marin E."/>
            <person name="Kohn T."/>
            <person name="Peeters S.H."/>
            <person name="Heuer A."/>
            <person name="Rast P."/>
            <person name="Oberbeckmann S."/>
            <person name="Bunk B."/>
            <person name="Jeske O."/>
            <person name="Meyerdierks A."/>
            <person name="Storesund J.E."/>
            <person name="Kallscheuer N."/>
            <person name="Luecker S."/>
            <person name="Lage O.M."/>
            <person name="Pohl T."/>
            <person name="Merkel B.J."/>
            <person name="Hornburger P."/>
            <person name="Mueller R.-W."/>
            <person name="Bruemmer F."/>
            <person name="Labrenz M."/>
            <person name="Spormann A.M."/>
            <person name="Op den Camp H."/>
            <person name="Overmann J."/>
            <person name="Amann R."/>
            <person name="Jetten M.S.M."/>
            <person name="Mascher T."/>
            <person name="Medema M.H."/>
            <person name="Devos D.P."/>
            <person name="Kaster A.-K."/>
            <person name="Ovreas L."/>
            <person name="Rohde M."/>
            <person name="Galperin M.Y."/>
            <person name="Jogler C."/>
        </authorList>
    </citation>
    <scope>NUCLEOTIDE SEQUENCE [LARGE SCALE GENOMIC DNA]</scope>
    <source>
        <strain evidence="2 3">Pla133</strain>
    </source>
</reference>
<keyword evidence="1" id="KW-0732">Signal</keyword>